<reference evidence="7 8" key="1">
    <citation type="journal article" date="2019" name="Nat. Ecol. Evol.">
        <title>Megaphylogeny resolves global patterns of mushroom evolution.</title>
        <authorList>
            <person name="Varga T."/>
            <person name="Krizsan K."/>
            <person name="Foldi C."/>
            <person name="Dima B."/>
            <person name="Sanchez-Garcia M."/>
            <person name="Sanchez-Ramirez S."/>
            <person name="Szollosi G.J."/>
            <person name="Szarkandi J.G."/>
            <person name="Papp V."/>
            <person name="Albert L."/>
            <person name="Andreopoulos W."/>
            <person name="Angelini C."/>
            <person name="Antonin V."/>
            <person name="Barry K.W."/>
            <person name="Bougher N.L."/>
            <person name="Buchanan P."/>
            <person name="Buyck B."/>
            <person name="Bense V."/>
            <person name="Catcheside P."/>
            <person name="Chovatia M."/>
            <person name="Cooper J."/>
            <person name="Damon W."/>
            <person name="Desjardin D."/>
            <person name="Finy P."/>
            <person name="Geml J."/>
            <person name="Haridas S."/>
            <person name="Hughes K."/>
            <person name="Justo A."/>
            <person name="Karasinski D."/>
            <person name="Kautmanova I."/>
            <person name="Kiss B."/>
            <person name="Kocsube S."/>
            <person name="Kotiranta H."/>
            <person name="LaButti K.M."/>
            <person name="Lechner B.E."/>
            <person name="Liimatainen K."/>
            <person name="Lipzen A."/>
            <person name="Lukacs Z."/>
            <person name="Mihaltcheva S."/>
            <person name="Morgado L.N."/>
            <person name="Niskanen T."/>
            <person name="Noordeloos M.E."/>
            <person name="Ohm R.A."/>
            <person name="Ortiz-Santana B."/>
            <person name="Ovrebo C."/>
            <person name="Racz N."/>
            <person name="Riley R."/>
            <person name="Savchenko A."/>
            <person name="Shiryaev A."/>
            <person name="Soop K."/>
            <person name="Spirin V."/>
            <person name="Szebenyi C."/>
            <person name="Tomsovsky M."/>
            <person name="Tulloss R.E."/>
            <person name="Uehling J."/>
            <person name="Grigoriev I.V."/>
            <person name="Vagvolgyi C."/>
            <person name="Papp T."/>
            <person name="Martin F.M."/>
            <person name="Miettinen O."/>
            <person name="Hibbett D.S."/>
            <person name="Nagy L.G."/>
        </authorList>
    </citation>
    <scope>NUCLEOTIDE SEQUENCE [LARGE SCALE GENOMIC DNA]</scope>
    <source>
        <strain evidence="7 8">FP101781</strain>
    </source>
</reference>
<evidence type="ECO:0000313" key="7">
    <source>
        <dbReference type="EMBL" id="TEB27966.1"/>
    </source>
</evidence>
<dbReference type="InterPro" id="IPR051218">
    <property type="entry name" value="Sec_MonoDiacylglyc_Lipase"/>
</dbReference>
<keyword evidence="7" id="KW-0378">Hydrolase</keyword>
<dbReference type="Proteomes" id="UP000298030">
    <property type="component" value="Unassembled WGS sequence"/>
</dbReference>
<comment type="caution">
    <text evidence="7">The sequence shown here is derived from an EMBL/GenBank/DDBJ whole genome shotgun (WGS) entry which is preliminary data.</text>
</comment>
<dbReference type="AlphaFoldDB" id="A0A4Y7T1C4"/>
<keyword evidence="8" id="KW-1185">Reference proteome</keyword>
<proteinExistence type="inferred from homology"/>
<dbReference type="PANTHER" id="PTHR45856:SF24">
    <property type="entry name" value="FUNGAL LIPASE-LIKE DOMAIN-CONTAINING PROTEIN"/>
    <property type="match status" value="1"/>
</dbReference>
<evidence type="ECO:0000256" key="2">
    <source>
        <dbReference type="ARBA" id="ARBA00043996"/>
    </source>
</evidence>
<dbReference type="Pfam" id="PF01764">
    <property type="entry name" value="Lipase_3"/>
    <property type="match status" value="1"/>
</dbReference>
<feature type="domain" description="Fungal lipase-type" evidence="6">
    <location>
        <begin position="115"/>
        <end position="273"/>
    </location>
</feature>
<dbReference type="EMBL" id="QPFP01000036">
    <property type="protein sequence ID" value="TEB27966.1"/>
    <property type="molecule type" value="Genomic_DNA"/>
</dbReference>
<dbReference type="InterPro" id="IPR029058">
    <property type="entry name" value="AB_hydrolase_fold"/>
</dbReference>
<organism evidence="7 8">
    <name type="scientific">Coprinellus micaceus</name>
    <name type="common">Glistening ink-cap mushroom</name>
    <name type="synonym">Coprinus micaceus</name>
    <dbReference type="NCBI Taxonomy" id="71717"/>
    <lineage>
        <taxon>Eukaryota</taxon>
        <taxon>Fungi</taxon>
        <taxon>Dikarya</taxon>
        <taxon>Basidiomycota</taxon>
        <taxon>Agaricomycotina</taxon>
        <taxon>Agaricomycetes</taxon>
        <taxon>Agaricomycetidae</taxon>
        <taxon>Agaricales</taxon>
        <taxon>Agaricineae</taxon>
        <taxon>Psathyrellaceae</taxon>
        <taxon>Coprinellus</taxon>
    </lineage>
</organism>
<evidence type="ECO:0000256" key="3">
    <source>
        <dbReference type="ARBA" id="ARBA00047591"/>
    </source>
</evidence>
<dbReference type="SUPFAM" id="SSF53474">
    <property type="entry name" value="alpha/beta-Hydrolases"/>
    <property type="match status" value="1"/>
</dbReference>
<gene>
    <name evidence="7" type="ORF">FA13DRAFT_1633887</name>
</gene>
<dbReference type="PANTHER" id="PTHR45856">
    <property type="entry name" value="ALPHA/BETA-HYDROLASES SUPERFAMILY PROTEIN"/>
    <property type="match status" value="1"/>
</dbReference>
<accession>A0A4Y7T1C4</accession>
<dbReference type="Gene3D" id="3.40.50.1820">
    <property type="entry name" value="alpha/beta hydrolase"/>
    <property type="match status" value="1"/>
</dbReference>
<name>A0A4Y7T1C4_COPMI</name>
<evidence type="ECO:0000256" key="5">
    <source>
        <dbReference type="SAM" id="MobiDB-lite"/>
    </source>
</evidence>
<evidence type="ECO:0000313" key="8">
    <source>
        <dbReference type="Proteomes" id="UP000298030"/>
    </source>
</evidence>
<dbReference type="GO" id="GO:0006629">
    <property type="term" value="P:lipid metabolic process"/>
    <property type="evidence" value="ECO:0007669"/>
    <property type="project" value="InterPro"/>
</dbReference>
<dbReference type="STRING" id="71717.A0A4Y7T1C4"/>
<protein>
    <submittedName>
        <fullName evidence="7">Alpha/beta-hydrolase</fullName>
    </submittedName>
</protein>
<comment type="similarity">
    <text evidence="2">Belongs to the AB hydrolase superfamily. Lipase family. Class 3 subfamily.</text>
</comment>
<evidence type="ECO:0000256" key="1">
    <source>
        <dbReference type="ARBA" id="ARBA00023157"/>
    </source>
</evidence>
<dbReference type="OrthoDB" id="426718at2759"/>
<dbReference type="InterPro" id="IPR002921">
    <property type="entry name" value="Fungal_lipase-type"/>
</dbReference>
<comment type="catalytic activity">
    <reaction evidence="3">
        <text>a diacylglycerol + H2O = a monoacylglycerol + a fatty acid + H(+)</text>
        <dbReference type="Rhea" id="RHEA:32731"/>
        <dbReference type="ChEBI" id="CHEBI:15377"/>
        <dbReference type="ChEBI" id="CHEBI:15378"/>
        <dbReference type="ChEBI" id="CHEBI:17408"/>
        <dbReference type="ChEBI" id="CHEBI:18035"/>
        <dbReference type="ChEBI" id="CHEBI:28868"/>
    </reaction>
</comment>
<dbReference type="GO" id="GO:0016787">
    <property type="term" value="F:hydrolase activity"/>
    <property type="evidence" value="ECO:0007669"/>
    <property type="project" value="UniProtKB-KW"/>
</dbReference>
<keyword evidence="1" id="KW-1015">Disulfide bond</keyword>
<dbReference type="CDD" id="cd00519">
    <property type="entry name" value="Lipase_3"/>
    <property type="match status" value="1"/>
</dbReference>
<sequence length="382" mass="42743">MSLTEVERAMYASESQDNFRWLSKLVGTYADCKLTKEVEAKEKNRIDEIGMYSELVYSHVQVDYLFQHHQLLEKESILSEYLPVLSDCIFIRKIDGPKTDLSAFVVYRKSQHQLVVSISGSSSPKHMIENLRAVRTPWPGASSESPDTSSTTKASAPTVHSGFLRLYQDIKPELQEAIRGGLEIHQPKELIITGHSMGGSVSHLLCIDLLSKTLRVTLPKKICLATYGAPRTGNLGLVQHFQDLVTAFRSQEGNVFDEYSLKAYNDGVPAVPPNALGYVHFSDKPLYAFQRGLYIVPEGFKEFSLFLVETPGSALDEAPSDPNAQANRFPKGGHNYYNGRDLEALRRTTDRLASAGFPGNPKWKENFWKGEKERKVIDEGAV</sequence>
<evidence type="ECO:0000259" key="6">
    <source>
        <dbReference type="Pfam" id="PF01764"/>
    </source>
</evidence>
<comment type="catalytic activity">
    <reaction evidence="4">
        <text>a monoacylglycerol + H2O = glycerol + a fatty acid + H(+)</text>
        <dbReference type="Rhea" id="RHEA:15245"/>
        <dbReference type="ChEBI" id="CHEBI:15377"/>
        <dbReference type="ChEBI" id="CHEBI:15378"/>
        <dbReference type="ChEBI" id="CHEBI:17408"/>
        <dbReference type="ChEBI" id="CHEBI:17754"/>
        <dbReference type="ChEBI" id="CHEBI:28868"/>
    </reaction>
</comment>
<evidence type="ECO:0000256" key="4">
    <source>
        <dbReference type="ARBA" id="ARBA00048461"/>
    </source>
</evidence>
<feature type="region of interest" description="Disordered" evidence="5">
    <location>
        <begin position="316"/>
        <end position="335"/>
    </location>
</feature>